<dbReference type="InterPro" id="IPR050360">
    <property type="entry name" value="MFS_Sugar_Transporters"/>
</dbReference>
<dbReference type="InterPro" id="IPR005828">
    <property type="entry name" value="MFS_sugar_transport-like"/>
</dbReference>
<feature type="transmembrane region" description="Helical" evidence="8">
    <location>
        <begin position="272"/>
        <end position="295"/>
    </location>
</feature>
<dbReference type="Proteomes" id="UP000053317">
    <property type="component" value="Unassembled WGS sequence"/>
</dbReference>
<dbReference type="PRINTS" id="PR00171">
    <property type="entry name" value="SUGRTRNSPORT"/>
</dbReference>
<evidence type="ECO:0000256" key="1">
    <source>
        <dbReference type="ARBA" id="ARBA00004141"/>
    </source>
</evidence>
<evidence type="ECO:0000313" key="11">
    <source>
        <dbReference type="Proteomes" id="UP000053317"/>
    </source>
</evidence>
<evidence type="ECO:0000256" key="5">
    <source>
        <dbReference type="ARBA" id="ARBA00022989"/>
    </source>
</evidence>
<comment type="similarity">
    <text evidence="2 7">Belongs to the major facilitator superfamily. Sugar transporter (TC 2.A.1.1) family.</text>
</comment>
<feature type="transmembrane region" description="Helical" evidence="8">
    <location>
        <begin position="154"/>
        <end position="174"/>
    </location>
</feature>
<evidence type="ECO:0000256" key="7">
    <source>
        <dbReference type="RuleBase" id="RU003346"/>
    </source>
</evidence>
<comment type="subcellular location">
    <subcellularLocation>
        <location evidence="1">Membrane</location>
        <topology evidence="1">Multi-pass membrane protein</topology>
    </subcellularLocation>
</comment>
<dbReference type="GO" id="GO:0016020">
    <property type="term" value="C:membrane"/>
    <property type="evidence" value="ECO:0007669"/>
    <property type="project" value="UniProtKB-SubCell"/>
</dbReference>
<comment type="caution">
    <text evidence="10">The sequence shown here is derived from an EMBL/GenBank/DDBJ whole genome shotgun (WGS) entry which is preliminary data.</text>
</comment>
<reference evidence="10 11" key="2">
    <citation type="submission" date="2015-05" db="EMBL/GenBank/DDBJ databases">
        <authorList>
            <person name="Morales-Cruz A."/>
            <person name="Amrine K.C."/>
            <person name="Cantu D."/>
        </authorList>
    </citation>
    <scope>NUCLEOTIDE SEQUENCE [LARGE SCALE GENOMIC DNA]</scope>
    <source>
        <strain evidence="10">UCRPC4</strain>
    </source>
</reference>
<evidence type="ECO:0000256" key="3">
    <source>
        <dbReference type="ARBA" id="ARBA00022448"/>
    </source>
</evidence>
<evidence type="ECO:0000256" key="4">
    <source>
        <dbReference type="ARBA" id="ARBA00022692"/>
    </source>
</evidence>
<dbReference type="PANTHER" id="PTHR48022:SF45">
    <property type="entry name" value="MAJOR FACILITATOR SUPERFAMILY (MFS) PROFILE DOMAIN-CONTAINING PROTEIN-RELATED"/>
    <property type="match status" value="1"/>
</dbReference>
<feature type="transmembrane region" description="Helical" evidence="8">
    <location>
        <begin position="315"/>
        <end position="335"/>
    </location>
</feature>
<dbReference type="EMBL" id="LCWF01000092">
    <property type="protein sequence ID" value="KKY20861.1"/>
    <property type="molecule type" value="Genomic_DNA"/>
</dbReference>
<feature type="transmembrane region" description="Helical" evidence="8">
    <location>
        <begin position="342"/>
        <end position="362"/>
    </location>
</feature>
<feature type="transmembrane region" description="Helical" evidence="8">
    <location>
        <begin position="121"/>
        <end position="142"/>
    </location>
</feature>
<evidence type="ECO:0000259" key="9">
    <source>
        <dbReference type="PROSITE" id="PS50850"/>
    </source>
</evidence>
<dbReference type="PROSITE" id="PS50850">
    <property type="entry name" value="MFS"/>
    <property type="match status" value="1"/>
</dbReference>
<feature type="transmembrane region" description="Helical" evidence="8">
    <location>
        <begin position="12"/>
        <end position="29"/>
    </location>
</feature>
<feature type="transmembrane region" description="Helical" evidence="8">
    <location>
        <begin position="437"/>
        <end position="458"/>
    </location>
</feature>
<keyword evidence="5 8" id="KW-1133">Transmembrane helix</keyword>
<feature type="transmembrane region" description="Helical" evidence="8">
    <location>
        <begin position="97"/>
        <end position="115"/>
    </location>
</feature>
<evidence type="ECO:0000256" key="2">
    <source>
        <dbReference type="ARBA" id="ARBA00010992"/>
    </source>
</evidence>
<dbReference type="Gene3D" id="1.20.1250.20">
    <property type="entry name" value="MFS general substrate transporter like domains"/>
    <property type="match status" value="1"/>
</dbReference>
<name>A0A0G2EF34_PHACM</name>
<dbReference type="PROSITE" id="PS00216">
    <property type="entry name" value="SUGAR_TRANSPORT_1"/>
    <property type="match status" value="1"/>
</dbReference>
<evidence type="ECO:0000256" key="6">
    <source>
        <dbReference type="ARBA" id="ARBA00023136"/>
    </source>
</evidence>
<feature type="transmembrane region" description="Helical" evidence="8">
    <location>
        <begin position="186"/>
        <end position="207"/>
    </location>
</feature>
<protein>
    <submittedName>
        <fullName evidence="10">Putative mfs sugar</fullName>
    </submittedName>
</protein>
<dbReference type="InterPro" id="IPR003663">
    <property type="entry name" value="Sugar/inositol_transpt"/>
</dbReference>
<dbReference type="NCBIfam" id="TIGR00879">
    <property type="entry name" value="SP"/>
    <property type="match status" value="1"/>
</dbReference>
<dbReference type="GO" id="GO:0005351">
    <property type="term" value="F:carbohydrate:proton symporter activity"/>
    <property type="evidence" value="ECO:0007669"/>
    <property type="project" value="TreeGrafter"/>
</dbReference>
<dbReference type="OrthoDB" id="6612291at2759"/>
<dbReference type="SUPFAM" id="SSF103473">
    <property type="entry name" value="MFS general substrate transporter"/>
    <property type="match status" value="1"/>
</dbReference>
<keyword evidence="3 7" id="KW-0813">Transport</keyword>
<feature type="transmembrane region" description="Helical" evidence="8">
    <location>
        <begin position="368"/>
        <end position="395"/>
    </location>
</feature>
<dbReference type="InterPro" id="IPR036259">
    <property type="entry name" value="MFS_trans_sf"/>
</dbReference>
<gene>
    <name evidence="10" type="ORF">UCRPC4_g04022</name>
</gene>
<evidence type="ECO:0000313" key="10">
    <source>
        <dbReference type="EMBL" id="KKY20861.1"/>
    </source>
</evidence>
<feature type="transmembrane region" description="Helical" evidence="8">
    <location>
        <begin position="65"/>
        <end position="85"/>
    </location>
</feature>
<accession>A0A0G2EF34</accession>
<keyword evidence="4 8" id="KW-0812">Transmembrane</keyword>
<dbReference type="AlphaFoldDB" id="A0A0G2EF34"/>
<feature type="transmembrane region" description="Helical" evidence="8">
    <location>
        <begin position="407"/>
        <end position="425"/>
    </location>
</feature>
<evidence type="ECO:0000256" key="8">
    <source>
        <dbReference type="SAM" id="Phobius"/>
    </source>
</evidence>
<dbReference type="PANTHER" id="PTHR48022">
    <property type="entry name" value="PLASTIDIC GLUCOSE TRANSPORTER 4"/>
    <property type="match status" value="1"/>
</dbReference>
<dbReference type="Pfam" id="PF00083">
    <property type="entry name" value="Sugar_tr"/>
    <property type="match status" value="1"/>
</dbReference>
<reference evidence="10 11" key="1">
    <citation type="submission" date="2015-05" db="EMBL/GenBank/DDBJ databases">
        <title>Distinctive expansion of gene families associated with plant cell wall degradation and secondary metabolism in the genomes of grapevine trunk pathogens.</title>
        <authorList>
            <person name="Lawrence D.P."/>
            <person name="Travadon R."/>
            <person name="Rolshausen P.E."/>
            <person name="Baumgartner K."/>
        </authorList>
    </citation>
    <scope>NUCLEOTIDE SEQUENCE [LARGE SCALE GENOMIC DNA]</scope>
    <source>
        <strain evidence="10">UCRPC4</strain>
    </source>
</reference>
<dbReference type="FunFam" id="1.20.1250.20:FF:000090">
    <property type="entry name" value="MFS sugar transporter, putative"/>
    <property type="match status" value="1"/>
</dbReference>
<dbReference type="InterPro" id="IPR005829">
    <property type="entry name" value="Sugar_transporter_CS"/>
</dbReference>
<sequence>MGILRPGHSVATARIFLVVLPGFLLYGYNQSCMGGVLSFDSFTKTFPQIDTANTEGAVKKHNSTIQGTVVAIYTLGCLIGALGTVPFGNRLGRRKSLVIVAFIALAGVVIQASSFSLPQLIVGRILGGIGTGGVNAIVPVWQSECTKPKSRGKNVIVLGTFIAIGVALASWINLGLSFVEESQAAWRFPLALPSLFTLMLAASTFVFPESPRWLISKGRIEEAKAALMILEGQHAVSEAIDQEIDLMQRAMRQTRERGFIDIFRSAGHHQRLIYRFCLAFGANFFALMTGANAITYYATTIFKESLGFDETKARILAAAVLTWKIVAAFSSFLLVDRVGRKPLFLASYLGMGVAMAGVAGTVSHIESYASSIAAVFFIFFFMIWFPLGSLGANFLYSAEIAPQDLRVHLAAIGTATHWLFNFVIAEATPTALDTIGWKYYTIFAAVGFVGAAVVILFYPETKGKSLEEMDDLFSGPAHWWNVAAYARTMGRSEISKFEDGERSYEKELNEERVEDTKLEK</sequence>
<dbReference type="InterPro" id="IPR020846">
    <property type="entry name" value="MFS_dom"/>
</dbReference>
<proteinExistence type="inferred from homology"/>
<feature type="domain" description="Major facilitator superfamily (MFS) profile" evidence="9">
    <location>
        <begin position="15"/>
        <end position="462"/>
    </location>
</feature>
<keyword evidence="6 8" id="KW-0472">Membrane</keyword>
<keyword evidence="11" id="KW-1185">Reference proteome</keyword>
<organism evidence="10 11">
    <name type="scientific">Phaeomoniella chlamydospora</name>
    <name type="common">Phaeoacremonium chlamydosporum</name>
    <dbReference type="NCBI Taxonomy" id="158046"/>
    <lineage>
        <taxon>Eukaryota</taxon>
        <taxon>Fungi</taxon>
        <taxon>Dikarya</taxon>
        <taxon>Ascomycota</taxon>
        <taxon>Pezizomycotina</taxon>
        <taxon>Eurotiomycetes</taxon>
        <taxon>Chaetothyriomycetidae</taxon>
        <taxon>Phaeomoniellales</taxon>
        <taxon>Phaeomoniellaceae</taxon>
        <taxon>Phaeomoniella</taxon>
    </lineage>
</organism>